<dbReference type="Pfam" id="PF12680">
    <property type="entry name" value="SnoaL_2"/>
    <property type="match status" value="1"/>
</dbReference>
<evidence type="ECO:0000313" key="2">
    <source>
        <dbReference type="EMBL" id="GAA2320920.1"/>
    </source>
</evidence>
<dbReference type="SUPFAM" id="SSF54427">
    <property type="entry name" value="NTF2-like"/>
    <property type="match status" value="1"/>
</dbReference>
<evidence type="ECO:0000259" key="1">
    <source>
        <dbReference type="Pfam" id="PF12680"/>
    </source>
</evidence>
<reference evidence="2 3" key="1">
    <citation type="journal article" date="2019" name="Int. J. Syst. Evol. Microbiol.">
        <title>The Global Catalogue of Microorganisms (GCM) 10K type strain sequencing project: providing services to taxonomists for standard genome sequencing and annotation.</title>
        <authorList>
            <consortium name="The Broad Institute Genomics Platform"/>
            <consortium name="The Broad Institute Genome Sequencing Center for Infectious Disease"/>
            <person name="Wu L."/>
            <person name="Ma J."/>
        </authorList>
    </citation>
    <scope>NUCLEOTIDE SEQUENCE [LARGE SCALE GENOMIC DNA]</scope>
    <source>
        <strain evidence="2 3">JCM 6238</strain>
    </source>
</reference>
<organism evidence="2 3">
    <name type="scientific">Glycomyces rutgersensis</name>
    <dbReference type="NCBI Taxonomy" id="58115"/>
    <lineage>
        <taxon>Bacteria</taxon>
        <taxon>Bacillati</taxon>
        <taxon>Actinomycetota</taxon>
        <taxon>Actinomycetes</taxon>
        <taxon>Glycomycetales</taxon>
        <taxon>Glycomycetaceae</taxon>
        <taxon>Glycomyces</taxon>
    </lineage>
</organism>
<accession>A0ABN3F8V2</accession>
<dbReference type="Gene3D" id="3.10.450.50">
    <property type="match status" value="1"/>
</dbReference>
<gene>
    <name evidence="2" type="ORF">GCM10010403_08290</name>
</gene>
<feature type="domain" description="SnoaL-like" evidence="1">
    <location>
        <begin position="50"/>
        <end position="151"/>
    </location>
</feature>
<dbReference type="InterPro" id="IPR032710">
    <property type="entry name" value="NTF2-like_dom_sf"/>
</dbReference>
<evidence type="ECO:0000313" key="3">
    <source>
        <dbReference type="Proteomes" id="UP001501584"/>
    </source>
</evidence>
<dbReference type="Proteomes" id="UP001501584">
    <property type="component" value="Unassembled WGS sequence"/>
</dbReference>
<comment type="caution">
    <text evidence="2">The sequence shown here is derived from an EMBL/GenBank/DDBJ whole genome shotgun (WGS) entry which is preliminary data.</text>
</comment>
<dbReference type="InterPro" id="IPR037401">
    <property type="entry name" value="SnoaL-like"/>
</dbReference>
<dbReference type="EMBL" id="BAAASX010000001">
    <property type="protein sequence ID" value="GAA2320920.1"/>
    <property type="molecule type" value="Genomic_DNA"/>
</dbReference>
<name>A0ABN3F8V2_9ACTN</name>
<sequence length="162" mass="17028">MRPSLNPEVARLITSEVIDGRRDRGEAGVVPGEAGTSAEEIIMDFDTVAAQYITAFNATDATERKAFIGEVFAADVSYVDPMAAVAGHDGVDAFIAGAHQQFPGWVFSLLGPVDGHGAQARFTWGLGPAGEEPPVVGFDVVVLDEEGRIAQVLGFLDKVPSA</sequence>
<proteinExistence type="predicted"/>
<protein>
    <recommendedName>
        <fullName evidence="1">SnoaL-like domain-containing protein</fullName>
    </recommendedName>
</protein>
<keyword evidence="3" id="KW-1185">Reference proteome</keyword>